<feature type="transmembrane region" description="Helical" evidence="1">
    <location>
        <begin position="286"/>
        <end position="306"/>
    </location>
</feature>
<dbReference type="RefSeq" id="WP_238593475.1">
    <property type="nucleotide sequence ID" value="NZ_CP021979.1"/>
</dbReference>
<feature type="transmembrane region" description="Helical" evidence="1">
    <location>
        <begin position="383"/>
        <end position="402"/>
    </location>
</feature>
<feature type="transmembrane region" description="Helical" evidence="1">
    <location>
        <begin position="133"/>
        <end position="156"/>
    </location>
</feature>
<dbReference type="AlphaFoldDB" id="A0A1Y0HLS5"/>
<keyword evidence="1" id="KW-0472">Membrane</keyword>
<feature type="transmembrane region" description="Helical" evidence="1">
    <location>
        <begin position="357"/>
        <end position="377"/>
    </location>
</feature>
<reference evidence="3" key="1">
    <citation type="submission" date="2017-05" db="EMBL/GenBank/DDBJ databases">
        <title>Dechlorination kinetics govern the competition between two new strains of the genus Sulfurospirillum.</title>
        <authorList>
            <person name="Buttet G.F."/>
            <person name="Murray A.M."/>
            <person name="Goris T."/>
            <person name="Burion M."/>
            <person name="Lin B."/>
            <person name="Rolle M."/>
            <person name="Maillard J."/>
        </authorList>
    </citation>
    <scope>NUCLEOTIDE SEQUENCE [LARGE SCALE GENOMIC DNA]</scope>
    <source>
        <strain evidence="3">SL2-1</strain>
    </source>
</reference>
<dbReference type="Pfam" id="PF05940">
    <property type="entry name" value="NnrS"/>
    <property type="match status" value="1"/>
</dbReference>
<feature type="transmembrane region" description="Helical" evidence="1">
    <location>
        <begin position="326"/>
        <end position="345"/>
    </location>
</feature>
<evidence type="ECO:0000256" key="1">
    <source>
        <dbReference type="SAM" id="Phobius"/>
    </source>
</evidence>
<proteinExistence type="predicted"/>
<dbReference type="Proteomes" id="UP000196005">
    <property type="component" value="Chromosome"/>
</dbReference>
<dbReference type="KEGG" id="suls:Sdiek1_1873"/>
<feature type="transmembrane region" description="Helical" evidence="1">
    <location>
        <begin position="193"/>
        <end position="213"/>
    </location>
</feature>
<sequence>MPLSMQPTEGLVVVVFVSSLTPPEPPKTTALQNLAAQPHRIFFFAGVVQSVLFVALIGLQYAGLLSLHVSVGLYHAYAMTFIVFTQFFAGFLLTTFPRYLSRPAASPKAYLPIAWMINGGGLLFIALSFVSEIALVASMLVILAGYVKLCLLLLEFQTKSTVTNKTDTTWMLRAFALGLVGQILFIADPFLPTYALALGVSFYLYLFFIVLIVSQKMMPFFAANTIIGYTMNKSKHFLLFVCVALMLKVILEALSINAFVADSALFGIMTYELLKWRLPFQKSPAILWVLFLSIWWVPVGFGLFVVQDFSALVGHAIYLEKSPLHALALGYFTTVLVGFGTRVILGHSGRTPKADAYAVTLFGLIQAMALIRILAGIFPQFGYLHAVLTVAVLWIVIFGLWSKRYIHILFEK</sequence>
<evidence type="ECO:0008006" key="4">
    <source>
        <dbReference type="Google" id="ProtNLM"/>
    </source>
</evidence>
<accession>A0A1Y0HLS5</accession>
<evidence type="ECO:0000313" key="3">
    <source>
        <dbReference type="Proteomes" id="UP000196005"/>
    </source>
</evidence>
<gene>
    <name evidence="2" type="ORF">Sdiek1_1873</name>
</gene>
<keyword evidence="1" id="KW-0812">Transmembrane</keyword>
<keyword evidence="1" id="KW-1133">Transmembrane helix</keyword>
<feature type="transmembrane region" description="Helical" evidence="1">
    <location>
        <begin position="234"/>
        <end position="250"/>
    </location>
</feature>
<dbReference type="InterPro" id="IPR010266">
    <property type="entry name" value="NnrS"/>
</dbReference>
<evidence type="ECO:0000313" key="2">
    <source>
        <dbReference type="EMBL" id="ARU49032.1"/>
    </source>
</evidence>
<protein>
    <recommendedName>
        <fullName evidence="4">NnrS-like protein</fullName>
    </recommendedName>
</protein>
<feature type="transmembrane region" description="Helical" evidence="1">
    <location>
        <begin position="109"/>
        <end position="127"/>
    </location>
</feature>
<dbReference type="EMBL" id="CP021416">
    <property type="protein sequence ID" value="ARU49032.1"/>
    <property type="molecule type" value="Genomic_DNA"/>
</dbReference>
<keyword evidence="3" id="KW-1185">Reference proteome</keyword>
<feature type="transmembrane region" description="Helical" evidence="1">
    <location>
        <begin position="41"/>
        <end position="62"/>
    </location>
</feature>
<feature type="transmembrane region" description="Helical" evidence="1">
    <location>
        <begin position="168"/>
        <end position="187"/>
    </location>
</feature>
<organism evidence="2 3">
    <name type="scientific">Sulfurospirillum diekertiae</name>
    <dbReference type="NCBI Taxonomy" id="1854492"/>
    <lineage>
        <taxon>Bacteria</taxon>
        <taxon>Pseudomonadati</taxon>
        <taxon>Campylobacterota</taxon>
        <taxon>Epsilonproteobacteria</taxon>
        <taxon>Campylobacterales</taxon>
        <taxon>Sulfurospirillaceae</taxon>
        <taxon>Sulfurospirillum</taxon>
    </lineage>
</organism>
<name>A0A1Y0HLS5_9BACT</name>
<feature type="transmembrane region" description="Helical" evidence="1">
    <location>
        <begin position="74"/>
        <end position="97"/>
    </location>
</feature>